<dbReference type="FunFam" id="3.40.50.880:FF:000030">
    <property type="entry name" value="Gamma-glutamyl-gamma-aminobutyrate hydrolase PuuD"/>
    <property type="match status" value="1"/>
</dbReference>
<evidence type="ECO:0000313" key="1">
    <source>
        <dbReference type="EMBL" id="AMC93745.1"/>
    </source>
</evidence>
<dbReference type="AlphaFoldDB" id="A0A0X8H0B4"/>
<dbReference type="CDD" id="cd01745">
    <property type="entry name" value="GATase1_2"/>
    <property type="match status" value="1"/>
</dbReference>
<organism evidence="1 2">
    <name type="scientific">Erysipelothrix larvae</name>
    <dbReference type="NCBI Taxonomy" id="1514105"/>
    <lineage>
        <taxon>Bacteria</taxon>
        <taxon>Bacillati</taxon>
        <taxon>Bacillota</taxon>
        <taxon>Erysipelotrichia</taxon>
        <taxon>Erysipelotrichales</taxon>
        <taxon>Erysipelotrichaceae</taxon>
        <taxon>Erysipelothrix</taxon>
    </lineage>
</organism>
<protein>
    <submittedName>
        <fullName evidence="1">Glutamine amidotransferase</fullName>
    </submittedName>
</protein>
<dbReference type="OrthoDB" id="9813383at2"/>
<dbReference type="PROSITE" id="PS51273">
    <property type="entry name" value="GATASE_TYPE_1"/>
    <property type="match status" value="1"/>
</dbReference>
<dbReference type="GO" id="GO:0016740">
    <property type="term" value="F:transferase activity"/>
    <property type="evidence" value="ECO:0007669"/>
    <property type="project" value="UniProtKB-KW"/>
</dbReference>
<dbReference type="Proteomes" id="UP000063781">
    <property type="component" value="Chromosome"/>
</dbReference>
<dbReference type="GO" id="GO:0005829">
    <property type="term" value="C:cytosol"/>
    <property type="evidence" value="ECO:0007669"/>
    <property type="project" value="TreeGrafter"/>
</dbReference>
<dbReference type="GO" id="GO:0033969">
    <property type="term" value="F:gamma-glutamyl-gamma-aminobutyrate hydrolase activity"/>
    <property type="evidence" value="ECO:0007669"/>
    <property type="project" value="TreeGrafter"/>
</dbReference>
<dbReference type="InterPro" id="IPR029062">
    <property type="entry name" value="Class_I_gatase-like"/>
</dbReference>
<name>A0A0X8H0B4_9FIRM</name>
<dbReference type="PANTHER" id="PTHR43235">
    <property type="entry name" value="GLUTAMINE AMIDOTRANSFERASE PB2B2.05-RELATED"/>
    <property type="match status" value="1"/>
</dbReference>
<sequence length="243" mass="26869">MIKVGISGSITVEQGPMFAGYRRVYVSEDYVGAVVQAGGVPFVLPIIDDEASVKMLVDSIDALVLSGGHDVTPQLYGQQPKQKLQEIYPRRDTFDRRLLEAAEARNIPILAICRGFQVMNVYHGGTLHQDLSYANGDIMKHMQGFGPDVVTHDVDVVSESLLHKIVDVDSMMVNSFHHQIVDKVAPTLKVSALAQDGVVEALENPKLKFELAVQFHPEMLHRNNHYAKCIFKAFIDAAKGNES</sequence>
<reference evidence="1 2" key="1">
    <citation type="submission" date="2015-10" db="EMBL/GenBank/DDBJ databases">
        <title>Erysipelothrix larvae sp. LV19 isolated from the larval gut of the rhinoceros beetle, Trypoxylus dichotomus.</title>
        <authorList>
            <person name="Lim S."/>
            <person name="Kim B.-C."/>
        </authorList>
    </citation>
    <scope>NUCLEOTIDE SEQUENCE [LARGE SCALE GENOMIC DNA]</scope>
    <source>
        <strain evidence="1 2">LV19</strain>
    </source>
</reference>
<dbReference type="Gene3D" id="3.40.50.880">
    <property type="match status" value="1"/>
</dbReference>
<dbReference type="PANTHER" id="PTHR43235:SF1">
    <property type="entry name" value="GLUTAMINE AMIDOTRANSFERASE PB2B2.05-RELATED"/>
    <property type="match status" value="1"/>
</dbReference>
<keyword evidence="1" id="KW-0315">Glutamine amidotransferase</keyword>
<dbReference type="InterPro" id="IPR044668">
    <property type="entry name" value="PuuD-like"/>
</dbReference>
<evidence type="ECO:0000313" key="2">
    <source>
        <dbReference type="Proteomes" id="UP000063781"/>
    </source>
</evidence>
<dbReference type="Pfam" id="PF07722">
    <property type="entry name" value="Peptidase_C26"/>
    <property type="match status" value="1"/>
</dbReference>
<dbReference type="GO" id="GO:0006598">
    <property type="term" value="P:polyamine catabolic process"/>
    <property type="evidence" value="ECO:0007669"/>
    <property type="project" value="TreeGrafter"/>
</dbReference>
<dbReference type="STRING" id="1514105.AOC36_07030"/>
<gene>
    <name evidence="1" type="ORF">AOC36_07030</name>
</gene>
<dbReference type="SUPFAM" id="SSF52317">
    <property type="entry name" value="Class I glutamine amidotransferase-like"/>
    <property type="match status" value="1"/>
</dbReference>
<dbReference type="KEGG" id="erl:AOC36_07030"/>
<proteinExistence type="predicted"/>
<dbReference type="RefSeq" id="WP_067632814.1">
    <property type="nucleotide sequence ID" value="NZ_CP013213.1"/>
</dbReference>
<dbReference type="InterPro" id="IPR011697">
    <property type="entry name" value="Peptidase_C26"/>
</dbReference>
<keyword evidence="2" id="KW-1185">Reference proteome</keyword>
<keyword evidence="1" id="KW-0808">Transferase</keyword>
<dbReference type="EMBL" id="CP013213">
    <property type="protein sequence ID" value="AMC93745.1"/>
    <property type="molecule type" value="Genomic_DNA"/>
</dbReference>
<accession>A0A0X8H0B4</accession>